<reference evidence="1" key="1">
    <citation type="submission" date="2021-12" db="EMBL/GenBank/DDBJ databases">
        <authorList>
            <person name="Rodrigo-Torres L."/>
            <person name="Arahal R. D."/>
            <person name="Lucena T."/>
        </authorList>
    </citation>
    <scope>NUCLEOTIDE SEQUENCE</scope>
    <source>
        <strain evidence="1">CECT 8419</strain>
    </source>
</reference>
<organism evidence="1 2">
    <name type="scientific">Neolewinella maritima</name>
    <dbReference type="NCBI Taxonomy" id="1383882"/>
    <lineage>
        <taxon>Bacteria</taxon>
        <taxon>Pseudomonadati</taxon>
        <taxon>Bacteroidota</taxon>
        <taxon>Saprospiria</taxon>
        <taxon>Saprospirales</taxon>
        <taxon>Lewinellaceae</taxon>
        <taxon>Neolewinella</taxon>
    </lineage>
</organism>
<dbReference type="EMBL" id="CAKLPZ010000001">
    <property type="protein sequence ID" value="CAH0999829.1"/>
    <property type="molecule type" value="Genomic_DNA"/>
</dbReference>
<evidence type="ECO:0000313" key="1">
    <source>
        <dbReference type="EMBL" id="CAH0999829.1"/>
    </source>
</evidence>
<gene>
    <name evidence="1" type="ORF">LEM8419_01118</name>
</gene>
<comment type="caution">
    <text evidence="1">The sequence shown here is derived from an EMBL/GenBank/DDBJ whole genome shotgun (WGS) entry which is preliminary data.</text>
</comment>
<name>A0ABN8F2H9_9BACT</name>
<dbReference type="Proteomes" id="UP000837803">
    <property type="component" value="Unassembled WGS sequence"/>
</dbReference>
<proteinExistence type="predicted"/>
<accession>A0ABN8F2H9</accession>
<keyword evidence="2" id="KW-1185">Reference proteome</keyword>
<evidence type="ECO:0008006" key="3">
    <source>
        <dbReference type="Google" id="ProtNLM"/>
    </source>
</evidence>
<evidence type="ECO:0000313" key="2">
    <source>
        <dbReference type="Proteomes" id="UP000837803"/>
    </source>
</evidence>
<dbReference type="RefSeq" id="WP_238750031.1">
    <property type="nucleotide sequence ID" value="NZ_CAKLPZ010000001.1"/>
</dbReference>
<sequence length="197" mass="23352">MPQPRHTIVYQHVSSPHLREWFAETLAAYPELLPHPIYLRKLPTKYSTMRAQPVFNLQFWRRATRHYRVDFSSHLEVTEHVRVRELPKEVVVGWFAHELGHIVDYLHRPWRGMIAFGLGYALWSRYMREAERRADTIAVDHGFGSEVIATKQYLMEHATLPDHYKKRLRKYYLSADEIEALVTAYEAHGEMPDIVEI</sequence>
<protein>
    <recommendedName>
        <fullName evidence="3">Peptidase</fullName>
    </recommendedName>
</protein>